<dbReference type="PROSITE" id="PS51007">
    <property type="entry name" value="CYTC"/>
    <property type="match status" value="1"/>
</dbReference>
<gene>
    <name evidence="7" type="ORF">CEW88_06265</name>
</gene>
<evidence type="ECO:0000259" key="6">
    <source>
        <dbReference type="PROSITE" id="PS51007"/>
    </source>
</evidence>
<keyword evidence="1 4" id="KW-0349">Heme</keyword>
<dbReference type="PIRSF" id="PIRSF028099">
    <property type="entry name" value="DUF1111"/>
    <property type="match status" value="1"/>
</dbReference>
<organism evidence="7 8">
    <name type="scientific">Alloyangia pacifica</name>
    <dbReference type="NCBI Taxonomy" id="311180"/>
    <lineage>
        <taxon>Bacteria</taxon>
        <taxon>Pseudomonadati</taxon>
        <taxon>Pseudomonadota</taxon>
        <taxon>Alphaproteobacteria</taxon>
        <taxon>Rhodobacterales</taxon>
        <taxon>Roseobacteraceae</taxon>
        <taxon>Alloyangia</taxon>
    </lineage>
</organism>
<proteinExistence type="predicted"/>
<dbReference type="GO" id="GO:0009055">
    <property type="term" value="F:electron transfer activity"/>
    <property type="evidence" value="ECO:0007669"/>
    <property type="project" value="InterPro"/>
</dbReference>
<dbReference type="InterPro" id="IPR051395">
    <property type="entry name" value="Cytochrome_c_Peroxidase/MauG"/>
</dbReference>
<dbReference type="GO" id="GO:0046872">
    <property type="term" value="F:metal ion binding"/>
    <property type="evidence" value="ECO:0007669"/>
    <property type="project" value="UniProtKB-KW"/>
</dbReference>
<dbReference type="RefSeq" id="WP_108965187.1">
    <property type="nucleotide sequence ID" value="NZ_CP022189.1"/>
</dbReference>
<dbReference type="InterPro" id="IPR036909">
    <property type="entry name" value="Cyt_c-like_dom_sf"/>
</dbReference>
<keyword evidence="2 4" id="KW-0479">Metal-binding</keyword>
<keyword evidence="5" id="KW-0732">Signal</keyword>
<dbReference type="KEGG" id="ypac:CEW88_06265"/>
<feature type="chain" id="PRO_5016074229" evidence="5">
    <location>
        <begin position="29"/>
        <end position="524"/>
    </location>
</feature>
<evidence type="ECO:0000256" key="4">
    <source>
        <dbReference type="PROSITE-ProRule" id="PRU00433"/>
    </source>
</evidence>
<dbReference type="InterPro" id="IPR010538">
    <property type="entry name" value="DHOR"/>
</dbReference>
<dbReference type="PANTHER" id="PTHR30600">
    <property type="entry name" value="CYTOCHROME C PEROXIDASE-RELATED"/>
    <property type="match status" value="1"/>
</dbReference>
<evidence type="ECO:0000313" key="8">
    <source>
        <dbReference type="Proteomes" id="UP000244915"/>
    </source>
</evidence>
<dbReference type="Proteomes" id="UP000244915">
    <property type="component" value="Chromosome 1"/>
</dbReference>
<dbReference type="PANTHER" id="PTHR30600:SF4">
    <property type="entry name" value="CYTOCHROME C DOMAIN-CONTAINING PROTEIN"/>
    <property type="match status" value="1"/>
</dbReference>
<evidence type="ECO:0000256" key="5">
    <source>
        <dbReference type="SAM" id="SignalP"/>
    </source>
</evidence>
<evidence type="ECO:0000256" key="1">
    <source>
        <dbReference type="ARBA" id="ARBA00022617"/>
    </source>
</evidence>
<evidence type="ECO:0000313" key="7">
    <source>
        <dbReference type="EMBL" id="AWI83305.1"/>
    </source>
</evidence>
<dbReference type="Pfam" id="PF06537">
    <property type="entry name" value="DHOR"/>
    <property type="match status" value="1"/>
</dbReference>
<name>A0A2U8HF20_9RHOB</name>
<dbReference type="OrthoDB" id="9805202at2"/>
<dbReference type="SUPFAM" id="SSF46626">
    <property type="entry name" value="Cytochrome c"/>
    <property type="match status" value="1"/>
</dbReference>
<keyword evidence="3 4" id="KW-0408">Iron</keyword>
<dbReference type="Gene3D" id="1.10.760.10">
    <property type="entry name" value="Cytochrome c-like domain"/>
    <property type="match status" value="1"/>
</dbReference>
<evidence type="ECO:0000256" key="2">
    <source>
        <dbReference type="ARBA" id="ARBA00022723"/>
    </source>
</evidence>
<dbReference type="EMBL" id="CP022189">
    <property type="protein sequence ID" value="AWI83305.1"/>
    <property type="molecule type" value="Genomic_DNA"/>
</dbReference>
<accession>A0A2U8HF20</accession>
<dbReference type="AlphaFoldDB" id="A0A2U8HF20"/>
<evidence type="ECO:0000256" key="3">
    <source>
        <dbReference type="ARBA" id="ARBA00023004"/>
    </source>
</evidence>
<feature type="domain" description="Cytochrome c" evidence="6">
    <location>
        <begin position="392"/>
        <end position="524"/>
    </location>
</feature>
<sequence length="524" mass="56196">MRFSTRPRWTKPSSLALCAVLAGGASLVAEGSPADGTAPGLQDLHLHILPRTEDETKRIAAVTAWAQDFSAPEQFEELPAGAATVRPLRSAEAFSQPSGNMEFDRELEFKVGNGLFRKLWVSSPSSTRASDGLGPLYNARGCQNCHLKDGRGHPPAGPDDGAVSIFLRVSVPADPGAEMPRIAEWIATDPDPVYGNQIQDFATVGQGGEARFEVSYEERPVPLSGGESASLRVPSYAAGDLAYGPLGEGAMLSPRVAPQMIGLGLLEAIPARDILALADPEDADGDGISGRAAIVWSLEHDAPMLGRFGHKAGMATIREQSSAAFAGDIGISTPLHPDKWGDCTAAQTACRAAPGGDDPERGGFEADNTALELVTFYSRNLGVPARRDVDDPQVLEGKRVFYETGCPACHTPKFVTHRLDAQPEQSFQLIWPYSDMLLHDMGEGLADHRPEGRATGREWRTAPLWGIGLTQRVSGHTTYLHDGRARSLLEAILWHGGEAETQRGKVVSMVPADRAALIRYLESL</sequence>
<dbReference type="InterPro" id="IPR009056">
    <property type="entry name" value="Cyt_c-like_dom"/>
</dbReference>
<dbReference type="GO" id="GO:0020037">
    <property type="term" value="F:heme binding"/>
    <property type="evidence" value="ECO:0007669"/>
    <property type="project" value="InterPro"/>
</dbReference>
<dbReference type="GO" id="GO:0004130">
    <property type="term" value="F:cytochrome-c peroxidase activity"/>
    <property type="evidence" value="ECO:0007669"/>
    <property type="project" value="TreeGrafter"/>
</dbReference>
<protein>
    <submittedName>
        <fullName evidence="7">Thiol oxidoreductase</fullName>
    </submittedName>
</protein>
<reference evidence="7 8" key="1">
    <citation type="submission" date="2017-06" db="EMBL/GenBank/DDBJ databases">
        <title>Yangia sp. YSBP01 complete genome sequence.</title>
        <authorList>
            <person name="Woo J.-H."/>
            <person name="Kim H.-S."/>
        </authorList>
    </citation>
    <scope>NUCLEOTIDE SEQUENCE [LARGE SCALE GENOMIC DNA]</scope>
    <source>
        <strain evidence="7 8">YSBP01</strain>
    </source>
</reference>
<feature type="signal peptide" evidence="5">
    <location>
        <begin position="1"/>
        <end position="28"/>
    </location>
</feature>